<reference evidence="1 2" key="1">
    <citation type="submission" date="2024-09" db="EMBL/GenBank/DDBJ databases">
        <authorList>
            <person name="Sun Q."/>
            <person name="Mori K."/>
        </authorList>
    </citation>
    <scope>NUCLEOTIDE SEQUENCE [LARGE SCALE GENOMIC DNA]</scope>
    <source>
        <strain evidence="1 2">CECT 7908</strain>
    </source>
</reference>
<gene>
    <name evidence="1" type="ORF">ACFFUQ_20990</name>
</gene>
<evidence type="ECO:0008006" key="3">
    <source>
        <dbReference type="Google" id="ProtNLM"/>
    </source>
</evidence>
<sequence>MKKLFLLITFVSMSYSCSDTDSLKIEQTNIIDYSALNISVDKQINSFHKMSINSNNAGNYLKYFKTETSALNTGKSIPEETNIKITLAPHYNYKEQKFMLLFYQDLANCYDNKIVDLLNSKRILLNEDNFSTDFKNEATFIFNTIEKVTNEIGMLLNKSQTNKTKKETGFGNCMGQKGKSIGRAVAAGALVGAVGDAIVGAGGGTVALPGIGTTVGAVGGAVFGAVKGAIGGGLVELTWAAVDCVMQPTKLEVKYLNTEYFYREIVVKNDPEQLDFYIFKNADALINTVLNASENTIIKFTK</sequence>
<evidence type="ECO:0000313" key="2">
    <source>
        <dbReference type="Proteomes" id="UP001589589"/>
    </source>
</evidence>
<accession>A0ABV5FTN7</accession>
<evidence type="ECO:0000313" key="1">
    <source>
        <dbReference type="EMBL" id="MFB9066501.1"/>
    </source>
</evidence>
<organism evidence="1 2">
    <name type="scientific">Flavobacterium branchiarum</name>
    <dbReference type="NCBI Taxonomy" id="1114870"/>
    <lineage>
        <taxon>Bacteria</taxon>
        <taxon>Pseudomonadati</taxon>
        <taxon>Bacteroidota</taxon>
        <taxon>Flavobacteriia</taxon>
        <taxon>Flavobacteriales</taxon>
        <taxon>Flavobacteriaceae</taxon>
        <taxon>Flavobacterium</taxon>
    </lineage>
</organism>
<protein>
    <recommendedName>
        <fullName evidence="3">Glycine zipper family protein</fullName>
    </recommendedName>
</protein>
<dbReference type="Proteomes" id="UP001589589">
    <property type="component" value="Unassembled WGS sequence"/>
</dbReference>
<dbReference type="RefSeq" id="WP_290267145.1">
    <property type="nucleotide sequence ID" value="NZ_JAUFQQ010000005.1"/>
</dbReference>
<proteinExistence type="predicted"/>
<keyword evidence="2" id="KW-1185">Reference proteome</keyword>
<dbReference type="PROSITE" id="PS51257">
    <property type="entry name" value="PROKAR_LIPOPROTEIN"/>
    <property type="match status" value="1"/>
</dbReference>
<dbReference type="EMBL" id="JBHMEX010000071">
    <property type="protein sequence ID" value="MFB9066501.1"/>
    <property type="molecule type" value="Genomic_DNA"/>
</dbReference>
<name>A0ABV5FTN7_9FLAO</name>
<comment type="caution">
    <text evidence="1">The sequence shown here is derived from an EMBL/GenBank/DDBJ whole genome shotgun (WGS) entry which is preliminary data.</text>
</comment>